<dbReference type="Pfam" id="PF13408">
    <property type="entry name" value="Zn_ribbon_recom"/>
    <property type="match status" value="1"/>
</dbReference>
<gene>
    <name evidence="2" type="ORF">H8706_03885</name>
</gene>
<organism evidence="2 3">
    <name type="scientific">Qingrenia yutianensis</name>
    <dbReference type="NCBI Taxonomy" id="2763676"/>
    <lineage>
        <taxon>Bacteria</taxon>
        <taxon>Bacillati</taxon>
        <taxon>Bacillota</taxon>
        <taxon>Clostridia</taxon>
        <taxon>Eubacteriales</taxon>
        <taxon>Oscillospiraceae</taxon>
        <taxon>Qingrenia</taxon>
    </lineage>
</organism>
<accession>A0A926IS44</accession>
<evidence type="ECO:0000313" key="2">
    <source>
        <dbReference type="EMBL" id="MBC8596009.1"/>
    </source>
</evidence>
<dbReference type="EMBL" id="JACRTE010000003">
    <property type="protein sequence ID" value="MBC8596009.1"/>
    <property type="molecule type" value="Genomic_DNA"/>
</dbReference>
<dbReference type="AlphaFoldDB" id="A0A926IS44"/>
<dbReference type="RefSeq" id="WP_394354517.1">
    <property type="nucleotide sequence ID" value="NZ_JACRTE010000003.1"/>
</dbReference>
<comment type="caution">
    <text evidence="2">The sequence shown here is derived from an EMBL/GenBank/DDBJ whole genome shotgun (WGS) entry which is preliminary data.</text>
</comment>
<feature type="domain" description="Recombinase zinc beta ribbon" evidence="1">
    <location>
        <begin position="4"/>
        <end position="34"/>
    </location>
</feature>
<name>A0A926IS44_9FIRM</name>
<protein>
    <submittedName>
        <fullName evidence="2">Recombinase zinc beta ribbon domain-containing protein</fullName>
    </submittedName>
</protein>
<evidence type="ECO:0000313" key="3">
    <source>
        <dbReference type="Proteomes" id="UP000647416"/>
    </source>
</evidence>
<sequence>MNRSLRCGTYSNHGKNVCTSHNIREEVLEAIVLNE</sequence>
<dbReference type="InterPro" id="IPR025827">
    <property type="entry name" value="Zn_ribbon_recom_dom"/>
</dbReference>
<reference evidence="2" key="1">
    <citation type="submission" date="2020-08" db="EMBL/GenBank/DDBJ databases">
        <title>Genome public.</title>
        <authorList>
            <person name="Liu C."/>
            <person name="Sun Q."/>
        </authorList>
    </citation>
    <scope>NUCLEOTIDE SEQUENCE</scope>
    <source>
        <strain evidence="2">NSJ-50</strain>
    </source>
</reference>
<keyword evidence="3" id="KW-1185">Reference proteome</keyword>
<proteinExistence type="predicted"/>
<evidence type="ECO:0000259" key="1">
    <source>
        <dbReference type="Pfam" id="PF13408"/>
    </source>
</evidence>
<dbReference type="Proteomes" id="UP000647416">
    <property type="component" value="Unassembled WGS sequence"/>
</dbReference>